<dbReference type="SUPFAM" id="SSF47413">
    <property type="entry name" value="lambda repressor-like DNA-binding domains"/>
    <property type="match status" value="1"/>
</dbReference>
<dbReference type="EMBL" id="SHKR01000018">
    <property type="protein sequence ID" value="RZU01851.1"/>
    <property type="molecule type" value="Genomic_DNA"/>
</dbReference>
<dbReference type="PROSITE" id="PS50943">
    <property type="entry name" value="HTH_CROC1"/>
    <property type="match status" value="1"/>
</dbReference>
<dbReference type="OrthoDB" id="252678at2"/>
<evidence type="ECO:0000256" key="2">
    <source>
        <dbReference type="ARBA" id="ARBA00023125"/>
    </source>
</evidence>
<evidence type="ECO:0000256" key="1">
    <source>
        <dbReference type="ARBA" id="ARBA00023015"/>
    </source>
</evidence>
<dbReference type="Pfam" id="PF13377">
    <property type="entry name" value="Peripla_BP_3"/>
    <property type="match status" value="1"/>
</dbReference>
<accession>A0A4Q7VYL4</accession>
<evidence type="ECO:0000313" key="6">
    <source>
        <dbReference type="EMBL" id="RZU01851.1"/>
    </source>
</evidence>
<dbReference type="SMART" id="SM00354">
    <property type="entry name" value="HTH_LACI"/>
    <property type="match status" value="1"/>
</dbReference>
<dbReference type="GO" id="GO:0000976">
    <property type="term" value="F:transcription cis-regulatory region binding"/>
    <property type="evidence" value="ECO:0007669"/>
    <property type="project" value="TreeGrafter"/>
</dbReference>
<evidence type="ECO:0000259" key="5">
    <source>
        <dbReference type="PROSITE" id="PS50943"/>
    </source>
</evidence>
<dbReference type="Proteomes" id="UP000292027">
    <property type="component" value="Unassembled WGS sequence"/>
</dbReference>
<dbReference type="InterPro" id="IPR028082">
    <property type="entry name" value="Peripla_BP_I"/>
</dbReference>
<dbReference type="Gene3D" id="3.40.50.2300">
    <property type="match status" value="2"/>
</dbReference>
<keyword evidence="1" id="KW-0805">Transcription regulation</keyword>
<dbReference type="SUPFAM" id="SSF53822">
    <property type="entry name" value="Periplasmic binding protein-like I"/>
    <property type="match status" value="1"/>
</dbReference>
<dbReference type="RefSeq" id="WP_130449951.1">
    <property type="nucleotide sequence ID" value="NZ_SHKR01000018.1"/>
</dbReference>
<comment type="caution">
    <text evidence="6">The sequence shown here is derived from an EMBL/GenBank/DDBJ whole genome shotgun (WGS) entry which is preliminary data.</text>
</comment>
<feature type="domain" description="HTH cro/C1-type" evidence="5">
    <location>
        <begin position="3"/>
        <end position="32"/>
    </location>
</feature>
<sequence>MATIGDVARVAGVSRSTVSYALSGKRSISPETRRRVDDAIRELKFTPNAGARSLRTAQTGVLGLLVQFHEDEFAPAMLQYILPITETARTLGYDILMMTENDGAEALTRAAESGMVDGLILLDVIDGDPRVDALRATHQPGVLVGLPGDTRGLDVVDLDFVAAARNLVDHLVELGHRDVVLVSPPRHVFDRGGTYSWRFRDAAVQRASEIGLKLTARYGESQQPAIDANLHEILDESPDATGLIMHNDASVAALPRLLHERGVRVPDDLSVVSLYSRDFARWFSLPYTAIESSPGLLGKVAITQLTQRIAHGDDAGPHGTRLVAAEIVDRGSTR</sequence>
<dbReference type="InterPro" id="IPR010982">
    <property type="entry name" value="Lambda_DNA-bd_dom_sf"/>
</dbReference>
<evidence type="ECO:0000313" key="7">
    <source>
        <dbReference type="Proteomes" id="UP000292027"/>
    </source>
</evidence>
<keyword evidence="2" id="KW-0238">DNA-binding</keyword>
<evidence type="ECO:0000256" key="3">
    <source>
        <dbReference type="ARBA" id="ARBA00023163"/>
    </source>
</evidence>
<keyword evidence="7" id="KW-1185">Reference proteome</keyword>
<reference evidence="6 7" key="1">
    <citation type="journal article" date="2015" name="Stand. Genomic Sci.">
        <title>Genomic Encyclopedia of Bacterial and Archaeal Type Strains, Phase III: the genomes of soil and plant-associated and newly described type strains.</title>
        <authorList>
            <person name="Whitman W.B."/>
            <person name="Woyke T."/>
            <person name="Klenk H.P."/>
            <person name="Zhou Y."/>
            <person name="Lilburn T.G."/>
            <person name="Beck B.J."/>
            <person name="De Vos P."/>
            <person name="Vandamme P."/>
            <person name="Eisen J.A."/>
            <person name="Garrity G."/>
            <person name="Hugenholtz P."/>
            <person name="Kyrpides N.C."/>
        </authorList>
    </citation>
    <scope>NUCLEOTIDE SEQUENCE [LARGE SCALE GENOMIC DNA]</scope>
    <source>
        <strain evidence="6 7">VKM Ac-2540</strain>
    </source>
</reference>
<organism evidence="6 7">
    <name type="scientific">Kribbella rubisoli</name>
    <dbReference type="NCBI Taxonomy" id="3075929"/>
    <lineage>
        <taxon>Bacteria</taxon>
        <taxon>Bacillati</taxon>
        <taxon>Actinomycetota</taxon>
        <taxon>Actinomycetes</taxon>
        <taxon>Propionibacteriales</taxon>
        <taxon>Kribbellaceae</taxon>
        <taxon>Kribbella</taxon>
    </lineage>
</organism>
<gene>
    <name evidence="6" type="ORF">EV645_7950</name>
</gene>
<dbReference type="InterPro" id="IPR000843">
    <property type="entry name" value="HTH_LacI"/>
</dbReference>
<protein>
    <submittedName>
        <fullName evidence="6">LacI family transcriptional regulator</fullName>
    </submittedName>
</protein>
<feature type="domain" description="HTH lacI-type" evidence="4">
    <location>
        <begin position="2"/>
        <end position="56"/>
    </location>
</feature>
<dbReference type="PROSITE" id="PS50932">
    <property type="entry name" value="HTH_LACI_2"/>
    <property type="match status" value="1"/>
</dbReference>
<dbReference type="PANTHER" id="PTHR30146:SF153">
    <property type="entry name" value="LACTOSE OPERON REPRESSOR"/>
    <property type="match status" value="1"/>
</dbReference>
<dbReference type="CDD" id="cd01392">
    <property type="entry name" value="HTH_LacI"/>
    <property type="match status" value="1"/>
</dbReference>
<keyword evidence="3" id="KW-0804">Transcription</keyword>
<proteinExistence type="predicted"/>
<evidence type="ECO:0000259" key="4">
    <source>
        <dbReference type="PROSITE" id="PS50932"/>
    </source>
</evidence>
<dbReference type="GO" id="GO:0003700">
    <property type="term" value="F:DNA-binding transcription factor activity"/>
    <property type="evidence" value="ECO:0007669"/>
    <property type="project" value="TreeGrafter"/>
</dbReference>
<dbReference type="PROSITE" id="PS00356">
    <property type="entry name" value="HTH_LACI_1"/>
    <property type="match status" value="1"/>
</dbReference>
<dbReference type="Pfam" id="PF00356">
    <property type="entry name" value="LacI"/>
    <property type="match status" value="1"/>
</dbReference>
<dbReference type="CDD" id="cd06267">
    <property type="entry name" value="PBP1_LacI_sugar_binding-like"/>
    <property type="match status" value="1"/>
</dbReference>
<dbReference type="InterPro" id="IPR046335">
    <property type="entry name" value="LacI/GalR-like_sensor"/>
</dbReference>
<dbReference type="Gene3D" id="1.10.260.40">
    <property type="entry name" value="lambda repressor-like DNA-binding domains"/>
    <property type="match status" value="1"/>
</dbReference>
<dbReference type="PANTHER" id="PTHR30146">
    <property type="entry name" value="LACI-RELATED TRANSCRIPTIONAL REPRESSOR"/>
    <property type="match status" value="1"/>
</dbReference>
<dbReference type="InterPro" id="IPR001387">
    <property type="entry name" value="Cro/C1-type_HTH"/>
</dbReference>
<dbReference type="AlphaFoldDB" id="A0A4Q7VYL4"/>
<name>A0A4Q7VYL4_9ACTN</name>